<dbReference type="InterPro" id="IPR004147">
    <property type="entry name" value="ABC1_dom"/>
</dbReference>
<evidence type="ECO:0000256" key="1">
    <source>
        <dbReference type="ARBA" id="ARBA00009670"/>
    </source>
</evidence>
<reference evidence="3" key="1">
    <citation type="submission" date="2020-11" db="EMBL/GenBank/DDBJ databases">
        <title>Nocardia NEAU-351.nov., a novel actinomycete isolated from the cow dung.</title>
        <authorList>
            <person name="Zhang X."/>
        </authorList>
    </citation>
    <scope>NUCLEOTIDE SEQUENCE</scope>
    <source>
        <strain evidence="3">NEAU-351</strain>
    </source>
</reference>
<keyword evidence="4" id="KW-1185">Reference proteome</keyword>
<dbReference type="AlphaFoldDB" id="A0A931N2B9"/>
<comment type="caution">
    <text evidence="3">The sequence shown here is derived from an EMBL/GenBank/DDBJ whole genome shotgun (WGS) entry which is preliminary data.</text>
</comment>
<proteinExistence type="inferred from homology"/>
<accession>A0A931N2B9</accession>
<gene>
    <name evidence="3" type="ORF">IT779_10680</name>
</gene>
<sequence length="458" mass="51287">MADRIPTGRVARGSRIGLLTAEQTVRGVGVRLSMLTAPGRAREYLAERSTLQTAQQIVTVLGGLKGAAMKVGQMLSVLDLDLAPQSHRELFRTKLAELRDRAPAAPFTTMRAVIEDELGPLTQVFADFDETPIAAASIGQVYRARLRDGRWVAVKVQYPGVEDAIDADLRNLRMFSSLWKAAVPSAADDAVLGEIARNLARELDYPAEARTQHSLAARYRGHPFVTVPDTVPEYCTERVLVTEFVDGKSFEHIRTLPDADRDRVGELIYRFYITSLFTDYEFCGDPHPGNVLLAADGRIAFVDFGLYNHMDPVHVEFERSCLRAAGEGRADDLYRAWVERGIIDPESGVDAEECLDYVRATVGWHLVDEPLTVTPEIATAAVVLVVDPSVSRFQGMRRQSLPPEHVFSRRADLFTFATIGQLRASNNWHRIAREWLYRDEPVTDLGREIAAWRARRRE</sequence>
<protein>
    <submittedName>
        <fullName evidence="3">AarF/ABC1/UbiB kinase family protein</fullName>
    </submittedName>
</protein>
<dbReference type="PANTHER" id="PTHR10566:SF113">
    <property type="entry name" value="PROTEIN ACTIVITY OF BC1 COMPLEX KINASE 7, CHLOROPLASTIC"/>
    <property type="match status" value="1"/>
</dbReference>
<comment type="similarity">
    <text evidence="1">Belongs to the protein kinase superfamily. ADCK protein kinase family.</text>
</comment>
<dbReference type="RefSeq" id="WP_196149064.1">
    <property type="nucleotide sequence ID" value="NZ_JADMLG010000003.1"/>
</dbReference>
<dbReference type="Pfam" id="PF03109">
    <property type="entry name" value="ABC1"/>
    <property type="match status" value="1"/>
</dbReference>
<evidence type="ECO:0000313" key="3">
    <source>
        <dbReference type="EMBL" id="MBH0776749.1"/>
    </source>
</evidence>
<keyword evidence="3" id="KW-0418">Kinase</keyword>
<dbReference type="PANTHER" id="PTHR10566">
    <property type="entry name" value="CHAPERONE-ACTIVITY OF BC1 COMPLEX CABC1 -RELATED"/>
    <property type="match status" value="1"/>
</dbReference>
<organism evidence="3 4">
    <name type="scientific">Nocardia bovistercoris</name>
    <dbReference type="NCBI Taxonomy" id="2785916"/>
    <lineage>
        <taxon>Bacteria</taxon>
        <taxon>Bacillati</taxon>
        <taxon>Actinomycetota</taxon>
        <taxon>Actinomycetes</taxon>
        <taxon>Mycobacteriales</taxon>
        <taxon>Nocardiaceae</taxon>
        <taxon>Nocardia</taxon>
    </lineage>
</organism>
<dbReference type="InterPro" id="IPR034646">
    <property type="entry name" value="ADCK3_dom"/>
</dbReference>
<dbReference type="SUPFAM" id="SSF56112">
    <property type="entry name" value="Protein kinase-like (PK-like)"/>
    <property type="match status" value="1"/>
</dbReference>
<dbReference type="GO" id="GO:0016301">
    <property type="term" value="F:kinase activity"/>
    <property type="evidence" value="ECO:0007669"/>
    <property type="project" value="UniProtKB-KW"/>
</dbReference>
<dbReference type="Proteomes" id="UP000655751">
    <property type="component" value="Unassembled WGS sequence"/>
</dbReference>
<name>A0A931N2B9_9NOCA</name>
<dbReference type="EMBL" id="JADMLG010000003">
    <property type="protein sequence ID" value="MBH0776749.1"/>
    <property type="molecule type" value="Genomic_DNA"/>
</dbReference>
<dbReference type="CDD" id="cd13970">
    <property type="entry name" value="ABC1_ADCK3"/>
    <property type="match status" value="1"/>
</dbReference>
<evidence type="ECO:0000313" key="4">
    <source>
        <dbReference type="Proteomes" id="UP000655751"/>
    </source>
</evidence>
<dbReference type="InterPro" id="IPR050154">
    <property type="entry name" value="UbiB_kinase"/>
</dbReference>
<feature type="domain" description="ABC1 atypical kinase-like" evidence="2">
    <location>
        <begin position="98"/>
        <end position="316"/>
    </location>
</feature>
<keyword evidence="3" id="KW-0808">Transferase</keyword>
<dbReference type="InterPro" id="IPR011009">
    <property type="entry name" value="Kinase-like_dom_sf"/>
</dbReference>
<evidence type="ECO:0000259" key="2">
    <source>
        <dbReference type="Pfam" id="PF03109"/>
    </source>
</evidence>